<dbReference type="STRING" id="158500.BES08_09350"/>
<dbReference type="SUPFAM" id="SSF48613">
    <property type="entry name" value="Heme oxygenase-like"/>
    <property type="match status" value="1"/>
</dbReference>
<evidence type="ECO:0000313" key="2">
    <source>
        <dbReference type="Proteomes" id="UP000024329"/>
    </source>
</evidence>
<dbReference type="RefSeq" id="WP_236727384.1">
    <property type="nucleotide sequence ID" value="NZ_JFYZ01000017.1"/>
</dbReference>
<reference evidence="1 2" key="1">
    <citation type="submission" date="2014-03" db="EMBL/GenBank/DDBJ databases">
        <title>Whole genome sequence of Novosphingobium resinovorum KF1.</title>
        <authorList>
            <person name="Gan H.M."/>
            <person name="Gan H.Y."/>
            <person name="Chew T.H."/>
            <person name="Savka M.A."/>
        </authorList>
    </citation>
    <scope>NUCLEOTIDE SEQUENCE [LARGE SCALE GENOMIC DNA]</scope>
    <source>
        <strain evidence="1 2">KF1</strain>
    </source>
</reference>
<dbReference type="Gene3D" id="1.20.910.10">
    <property type="entry name" value="Heme oxygenase-like"/>
    <property type="match status" value="1"/>
</dbReference>
<dbReference type="CDD" id="cd19166">
    <property type="entry name" value="HemeO-bac"/>
    <property type="match status" value="1"/>
</dbReference>
<dbReference type="InterPro" id="IPR016084">
    <property type="entry name" value="Haem_Oase-like_multi-hlx"/>
</dbReference>
<evidence type="ECO:0000313" key="1">
    <source>
        <dbReference type="EMBL" id="EZP80368.1"/>
    </source>
</evidence>
<gene>
    <name evidence="1" type="ORF">BV97_03455</name>
</gene>
<sequence length="197" mass="20746">MQDALGSPVMPDMLTVLREATGPSHERLDASFGALDLMTRDGLGRFLAAHAAGLEPMFPAFRAFLESELGLECPDYPAMLRADLDALGVDAVPSIETPAGLDAAGGEAGIAYVVSGSRLGLVVIRQRGYWGESKGFRSAYMSDGRGHDAWKALVPVLRTRAYAPDQAEALRTAALAAFETFSRAFAASAGLAARVDG</sequence>
<organism evidence="1 2">
    <name type="scientific">Novosphingobium resinovorum</name>
    <dbReference type="NCBI Taxonomy" id="158500"/>
    <lineage>
        <taxon>Bacteria</taxon>
        <taxon>Pseudomonadati</taxon>
        <taxon>Pseudomonadota</taxon>
        <taxon>Alphaproteobacteria</taxon>
        <taxon>Sphingomonadales</taxon>
        <taxon>Sphingomonadaceae</taxon>
        <taxon>Novosphingobium</taxon>
    </lineage>
</organism>
<dbReference type="AlphaFoldDB" id="A0A031JUA4"/>
<dbReference type="Proteomes" id="UP000024329">
    <property type="component" value="Unassembled WGS sequence"/>
</dbReference>
<dbReference type="EMBL" id="JFYZ01000017">
    <property type="protein sequence ID" value="EZP80368.1"/>
    <property type="molecule type" value="Genomic_DNA"/>
</dbReference>
<proteinExistence type="predicted"/>
<protein>
    <submittedName>
        <fullName evidence="1">Heme oxygenase protein</fullName>
    </submittedName>
</protein>
<name>A0A031JUA4_9SPHN</name>
<dbReference type="eggNOG" id="COG3230">
    <property type="taxonomic scope" value="Bacteria"/>
</dbReference>
<dbReference type="PATRIC" id="fig|158500.4.peg.3525"/>
<comment type="caution">
    <text evidence="1">The sequence shown here is derived from an EMBL/GenBank/DDBJ whole genome shotgun (WGS) entry which is preliminary data.</text>
</comment>
<accession>A0A031JUA4</accession>